<organism evidence="1 2">
    <name type="scientific">Hypholoma sublateritium (strain FD-334 SS-4)</name>
    <dbReference type="NCBI Taxonomy" id="945553"/>
    <lineage>
        <taxon>Eukaryota</taxon>
        <taxon>Fungi</taxon>
        <taxon>Dikarya</taxon>
        <taxon>Basidiomycota</taxon>
        <taxon>Agaricomycotina</taxon>
        <taxon>Agaricomycetes</taxon>
        <taxon>Agaricomycetidae</taxon>
        <taxon>Agaricales</taxon>
        <taxon>Agaricineae</taxon>
        <taxon>Strophariaceae</taxon>
        <taxon>Hypholoma</taxon>
    </lineage>
</organism>
<evidence type="ECO:0000313" key="2">
    <source>
        <dbReference type="Proteomes" id="UP000054270"/>
    </source>
</evidence>
<protein>
    <submittedName>
        <fullName evidence="1">Uncharacterized protein</fullName>
    </submittedName>
</protein>
<name>A0A0D2M2B3_HYPSF</name>
<proteinExistence type="predicted"/>
<keyword evidence="2" id="KW-1185">Reference proteome</keyword>
<dbReference type="AlphaFoldDB" id="A0A0D2M2B3"/>
<sequence length="168" mass="18796">MADARSADDATLPSLLALCLAHPRRAFSARIPAQQRTLHLAFLHYFAKAAPSPATPSPLPLGRSCCSMPRGAEFSVLCTRARLLRLSGTIISSSRWASAWFFFTFNADEPVFGLCGLVKAARPRYYCIRLVICFRIINCLAVVSIQQMIRRLLTRRCLINLDKHTRSE</sequence>
<accession>A0A0D2M2B3</accession>
<gene>
    <name evidence="1" type="ORF">HYPSUDRAFT_1026309</name>
</gene>
<dbReference type="EMBL" id="KN817606">
    <property type="protein sequence ID" value="KJA17293.1"/>
    <property type="molecule type" value="Genomic_DNA"/>
</dbReference>
<evidence type="ECO:0000313" key="1">
    <source>
        <dbReference type="EMBL" id="KJA17293.1"/>
    </source>
</evidence>
<dbReference type="Proteomes" id="UP000054270">
    <property type="component" value="Unassembled WGS sequence"/>
</dbReference>
<reference evidence="2" key="1">
    <citation type="submission" date="2014-04" db="EMBL/GenBank/DDBJ databases">
        <title>Evolutionary Origins and Diversification of the Mycorrhizal Mutualists.</title>
        <authorList>
            <consortium name="DOE Joint Genome Institute"/>
            <consortium name="Mycorrhizal Genomics Consortium"/>
            <person name="Kohler A."/>
            <person name="Kuo A."/>
            <person name="Nagy L.G."/>
            <person name="Floudas D."/>
            <person name="Copeland A."/>
            <person name="Barry K.W."/>
            <person name="Cichocki N."/>
            <person name="Veneault-Fourrey C."/>
            <person name="LaButti K."/>
            <person name="Lindquist E.A."/>
            <person name="Lipzen A."/>
            <person name="Lundell T."/>
            <person name="Morin E."/>
            <person name="Murat C."/>
            <person name="Riley R."/>
            <person name="Ohm R."/>
            <person name="Sun H."/>
            <person name="Tunlid A."/>
            <person name="Henrissat B."/>
            <person name="Grigoriev I.V."/>
            <person name="Hibbett D.S."/>
            <person name="Martin F."/>
        </authorList>
    </citation>
    <scope>NUCLEOTIDE SEQUENCE [LARGE SCALE GENOMIC DNA]</scope>
    <source>
        <strain evidence="2">FD-334 SS-4</strain>
    </source>
</reference>